<dbReference type="GO" id="GO:0006508">
    <property type="term" value="P:proteolysis"/>
    <property type="evidence" value="ECO:0007669"/>
    <property type="project" value="UniProtKB-KW"/>
</dbReference>
<dbReference type="Proteomes" id="UP000289718">
    <property type="component" value="Unassembled WGS sequence"/>
</dbReference>
<keyword evidence="6" id="KW-0862">Zinc</keyword>
<dbReference type="InterPro" id="IPR050570">
    <property type="entry name" value="Cell_wall_metabolism_enzyme"/>
</dbReference>
<dbReference type="Pfam" id="PF19425">
    <property type="entry name" value="Csd3_N2"/>
    <property type="match status" value="1"/>
</dbReference>
<dbReference type="GO" id="GO:0046872">
    <property type="term" value="F:metal ion binding"/>
    <property type="evidence" value="ECO:0007669"/>
    <property type="project" value="UniProtKB-KW"/>
</dbReference>
<dbReference type="InterPro" id="IPR016047">
    <property type="entry name" value="M23ase_b-sheet_dom"/>
</dbReference>
<feature type="domain" description="M23ase beta-sheet core" evidence="8">
    <location>
        <begin position="241"/>
        <end position="337"/>
    </location>
</feature>
<dbReference type="InterPro" id="IPR040653">
    <property type="entry name" value="Csd3_N"/>
</dbReference>
<sequence length="396" mass="45746">MKRIILLLFMFLNSIVVAQEVQELKWQRGESFLTFLDHYNIPQSLYFDLEKEDKELCSEIRAGINYHLLLNEDNTLKQVLIPVSEDIQLHVSKQKDGNYKFQTLPISYDEFEETLVISTTSSPYLDIMKKTNNKNLANELIRAFKSSVDFRSMQKGDFVVINYKQKIRLGKYFGQPEIVAAMVQVNRDNHFIFRHERDGQYYNLEGKSLTNFTFMTPVRYKRISSKFQKRRYHPVLKRYRAHLGVDYAAPTGTKVKAAADGRITFRGRKGGYGNTVIVQHKNGLRTLYAHLYKFKGGLRVGSRVKKGQLIAYVGSTGLSTGPHLHLGLYRNGVAIDPLRIIKVTKNKLKGKEKRVFLQYAKTLSNRLQNKTKNINDLIPTKLEDMISSTPIKIRNI</sequence>
<evidence type="ECO:0000256" key="4">
    <source>
        <dbReference type="ARBA" id="ARBA00022723"/>
    </source>
</evidence>
<dbReference type="Pfam" id="PF01551">
    <property type="entry name" value="Peptidase_M23"/>
    <property type="match status" value="1"/>
</dbReference>
<evidence type="ECO:0000313" key="12">
    <source>
        <dbReference type="Proteomes" id="UP000289718"/>
    </source>
</evidence>
<comment type="cofactor">
    <cofactor evidence="1">
        <name>Zn(2+)</name>
        <dbReference type="ChEBI" id="CHEBI:29105"/>
    </cofactor>
</comment>
<evidence type="ECO:0000256" key="7">
    <source>
        <dbReference type="ARBA" id="ARBA00023049"/>
    </source>
</evidence>
<keyword evidence="5" id="KW-0378">Hydrolase</keyword>
<keyword evidence="7" id="KW-0482">Metalloprotease</keyword>
<dbReference type="PANTHER" id="PTHR21666">
    <property type="entry name" value="PEPTIDASE-RELATED"/>
    <property type="match status" value="1"/>
</dbReference>
<dbReference type="InterPro" id="IPR045834">
    <property type="entry name" value="Csd3_N2"/>
</dbReference>
<dbReference type="Pfam" id="PF18059">
    <property type="entry name" value="Csd3_N"/>
    <property type="match status" value="1"/>
</dbReference>
<evidence type="ECO:0000259" key="9">
    <source>
        <dbReference type="Pfam" id="PF18059"/>
    </source>
</evidence>
<dbReference type="RefSeq" id="WP_129060916.1">
    <property type="nucleotide sequence ID" value="NZ_NXIE01000002.1"/>
</dbReference>
<accession>A0A4Q1B4F6</accession>
<evidence type="ECO:0000259" key="10">
    <source>
        <dbReference type="Pfam" id="PF19425"/>
    </source>
</evidence>
<comment type="subcellular location">
    <subcellularLocation>
        <location evidence="2">Cell envelope</location>
    </subcellularLocation>
</comment>
<evidence type="ECO:0000313" key="11">
    <source>
        <dbReference type="EMBL" id="RXK13097.1"/>
    </source>
</evidence>
<gene>
    <name evidence="11" type="ORF">CP965_04665</name>
</gene>
<dbReference type="Gene3D" id="2.70.70.10">
    <property type="entry name" value="Glucose Permease (Domain IIA)"/>
    <property type="match status" value="1"/>
</dbReference>
<evidence type="ECO:0000256" key="1">
    <source>
        <dbReference type="ARBA" id="ARBA00001947"/>
    </source>
</evidence>
<dbReference type="OrthoDB" id="9815245at2"/>
<dbReference type="InterPro" id="IPR011055">
    <property type="entry name" value="Dup_hybrid_motif"/>
</dbReference>
<evidence type="ECO:0000256" key="5">
    <source>
        <dbReference type="ARBA" id="ARBA00022801"/>
    </source>
</evidence>
<evidence type="ECO:0000256" key="2">
    <source>
        <dbReference type="ARBA" id="ARBA00004196"/>
    </source>
</evidence>
<keyword evidence="3" id="KW-0645">Protease</keyword>
<evidence type="ECO:0000259" key="8">
    <source>
        <dbReference type="Pfam" id="PF01551"/>
    </source>
</evidence>
<comment type="caution">
    <text evidence="11">The sequence shown here is derived from an EMBL/GenBank/DDBJ whole genome shotgun (WGS) entry which is preliminary data.</text>
</comment>
<proteinExistence type="predicted"/>
<evidence type="ECO:0000256" key="3">
    <source>
        <dbReference type="ARBA" id="ARBA00022670"/>
    </source>
</evidence>
<keyword evidence="12" id="KW-1185">Reference proteome</keyword>
<dbReference type="AlphaFoldDB" id="A0A4Q1B4F6"/>
<dbReference type="CDD" id="cd12797">
    <property type="entry name" value="M23_peptidase"/>
    <property type="match status" value="1"/>
</dbReference>
<dbReference type="Gene3D" id="3.10.450.350">
    <property type="match status" value="1"/>
</dbReference>
<reference evidence="11 12" key="1">
    <citation type="submission" date="2017-09" db="EMBL/GenBank/DDBJ databases">
        <title>Genomics of the genus Arcobacter.</title>
        <authorList>
            <person name="Perez-Cataluna A."/>
            <person name="Figueras M.J."/>
            <person name="Salas-Masso N."/>
        </authorList>
    </citation>
    <scope>NUCLEOTIDE SEQUENCE [LARGE SCALE GENOMIC DNA]</scope>
    <source>
        <strain evidence="11 12">F156-34</strain>
    </source>
</reference>
<name>A0A4Q1B4F6_9BACT</name>
<dbReference type="EMBL" id="NXIE01000002">
    <property type="protein sequence ID" value="RXK13097.1"/>
    <property type="molecule type" value="Genomic_DNA"/>
</dbReference>
<protein>
    <submittedName>
        <fullName evidence="11">Peptidase M24</fullName>
    </submittedName>
</protein>
<keyword evidence="4" id="KW-0479">Metal-binding</keyword>
<dbReference type="GO" id="GO:0004222">
    <property type="term" value="F:metalloendopeptidase activity"/>
    <property type="evidence" value="ECO:0007669"/>
    <property type="project" value="TreeGrafter"/>
</dbReference>
<evidence type="ECO:0000256" key="6">
    <source>
        <dbReference type="ARBA" id="ARBA00022833"/>
    </source>
</evidence>
<dbReference type="GO" id="GO:0030313">
    <property type="term" value="C:cell envelope"/>
    <property type="evidence" value="ECO:0007669"/>
    <property type="project" value="UniProtKB-SubCell"/>
</dbReference>
<feature type="domain" description="Csd3 N-terminal" evidence="9">
    <location>
        <begin position="24"/>
        <end position="106"/>
    </location>
</feature>
<dbReference type="PANTHER" id="PTHR21666:SF288">
    <property type="entry name" value="CELL DIVISION PROTEIN YTFB"/>
    <property type="match status" value="1"/>
</dbReference>
<dbReference type="SUPFAM" id="SSF51261">
    <property type="entry name" value="Duplicated hybrid motif"/>
    <property type="match status" value="1"/>
</dbReference>
<organism evidence="11 12">
    <name type="scientific">Halarcobacter mediterraneus</name>
    <dbReference type="NCBI Taxonomy" id="2023153"/>
    <lineage>
        <taxon>Bacteria</taxon>
        <taxon>Pseudomonadati</taxon>
        <taxon>Campylobacterota</taxon>
        <taxon>Epsilonproteobacteria</taxon>
        <taxon>Campylobacterales</taxon>
        <taxon>Arcobacteraceae</taxon>
        <taxon>Halarcobacter</taxon>
    </lineage>
</organism>
<feature type="domain" description="Csd3-like second N-terminal" evidence="10">
    <location>
        <begin position="132"/>
        <end position="228"/>
    </location>
</feature>